<dbReference type="GeneID" id="25913010"/>
<dbReference type="InterPro" id="IPR007720">
    <property type="entry name" value="PigQ/GPI1"/>
</dbReference>
<dbReference type="RefSeq" id="XP_014148860.1">
    <property type="nucleotide sequence ID" value="XM_014293385.1"/>
</dbReference>
<evidence type="ECO:0000313" key="4">
    <source>
        <dbReference type="Proteomes" id="UP000054560"/>
    </source>
</evidence>
<evidence type="ECO:0000256" key="1">
    <source>
        <dbReference type="SAM" id="MobiDB-lite"/>
    </source>
</evidence>
<keyword evidence="2" id="KW-0812">Transmembrane</keyword>
<dbReference type="GO" id="GO:0006506">
    <property type="term" value="P:GPI anchor biosynthetic process"/>
    <property type="evidence" value="ECO:0007669"/>
    <property type="project" value="InterPro"/>
</dbReference>
<organism evidence="3 4">
    <name type="scientific">Sphaeroforma arctica JP610</name>
    <dbReference type="NCBI Taxonomy" id="667725"/>
    <lineage>
        <taxon>Eukaryota</taxon>
        <taxon>Ichthyosporea</taxon>
        <taxon>Ichthyophonida</taxon>
        <taxon>Sphaeroforma</taxon>
    </lineage>
</organism>
<feature type="region of interest" description="Disordered" evidence="1">
    <location>
        <begin position="575"/>
        <end position="688"/>
    </location>
</feature>
<keyword evidence="4" id="KW-1185">Reference proteome</keyword>
<dbReference type="GO" id="GO:0005783">
    <property type="term" value="C:endoplasmic reticulum"/>
    <property type="evidence" value="ECO:0007669"/>
    <property type="project" value="TreeGrafter"/>
</dbReference>
<dbReference type="OrthoDB" id="70250at2759"/>
<feature type="transmembrane region" description="Helical" evidence="2">
    <location>
        <begin position="1035"/>
        <end position="1054"/>
    </location>
</feature>
<feature type="compositionally biased region" description="Polar residues" evidence="1">
    <location>
        <begin position="455"/>
        <end position="464"/>
    </location>
</feature>
<keyword evidence="2" id="KW-1133">Transmembrane helix</keyword>
<accession>A0A0L0FFY1</accession>
<feature type="transmembrane region" description="Helical" evidence="2">
    <location>
        <begin position="1006"/>
        <end position="1029"/>
    </location>
</feature>
<gene>
    <name evidence="3" type="ORF">SARC_12506</name>
</gene>
<dbReference type="EMBL" id="KQ243952">
    <property type="protein sequence ID" value="KNC74958.1"/>
    <property type="molecule type" value="Genomic_DNA"/>
</dbReference>
<feature type="compositionally biased region" description="Basic and acidic residues" evidence="1">
    <location>
        <begin position="444"/>
        <end position="454"/>
    </location>
</feature>
<dbReference type="STRING" id="667725.A0A0L0FFY1"/>
<dbReference type="Proteomes" id="UP000054560">
    <property type="component" value="Unassembled WGS sequence"/>
</dbReference>
<sequence length="1236" mass="136275">MVSIAVHAHGSVFETPYSGWLVGWVNHSDNDSYGVHLTVYNVVPYVQADCVHQTNQQLSDLRSRLSVIGRWIGHTPTHPEDDHVQHMDYIPEGVHCYDLAAVQVVLQCSSQAGVFAPVAVDILVRTFASSTLTGKEKESQNWPKTVRVQDKDTGRINQTDCGMSIPGNAYTRERVRAKGRNDGCQRLGSESDIETSTVKGVDDHVDANGMDYARSGCSSEAGTGVSRNPTYDTYTTDAIYTSVRTNNPTVAEARSPMYVKPGSYGKAGVTIVLYPEPVPGALLVTSPTSLRLQDTLECIYRHSFLAPTAPVQDTCTPRGRGTRHTDVPGASTDSSGDGTQASNNRTQSSKNRTHACNNRAQSSKNRTDASNNRTQVYAHTHAHVYEQVLEQLAVSGKSGARQCSPVGKWVPYMDMNSVDADSLYTHTPQACGGPRHTVPQTDSLRQDEHCRERPNSSPNLNASETGDCENRVQSHLRKRTGTNVRREASDTNTGHRRTDQCQGNECGLSVRNRELHRSIAPNTPLRCVGGVRGGRTRTGASTHRCMEVCTCGDDMHTDVSREARGQSALRVAQEGLDRTAPLDNNSLDRDTQPGTDSSTQSEVAGSALHGRNRAAPHGTDRVTGAVADRAPHHSGTRGKHDSTAHTTTNNREQHPTSDAQTKPISLNRVSTTTDYPPTPTPTPTHWSEGRHAGLVRVWSAAALGIHTAVMSFRRIGRYTPYERVPRPDQVFLTVKFLCERGRRLLVWPLVYARAYAHTESGSTALGQKRAQAHTQVRTNAATRSYSPERELEHAWAHTPHTHDPTHRCGDSFMPHYSSIHTHQQQIECRSLTLALWDEIVSSAVDTVLGLVVGVVLWRYSRPLVEVLVYMIREYTIEYVIHTIRWLAGSPGGVKLNPPVAQFLGMVFEVYTGWWGAVLTSVEPHLHLIIRTGIALLAPWGLVVLLCGFVDLVFVLTFHVYLLGRFATNLYGGIIRCLISTSRLFRGYKRNVLRLRIDSCHLAYDQLLVNTMFFTTLFFTVPTVTIYYAFFLSCKALGVAVHVGAYVVCMFLWHFPLYSIYTLYHTPDFIPGGLVLAPVFAEKGPESDHPPEIRDTRRGFLPRSPLATTTYTSEHAETLTCPSPTKHHHTPTRTQKIGEYTHVCVRDTTVLAVRNRRVSMGVLFARAHNAIVGVLAPYQMGEICTQVLFGYSDPKESGAGAGAGAAESVTSDDAAQWQQVSDYEAYEKALRGVACVC</sequence>
<dbReference type="eggNOG" id="KOG1183">
    <property type="taxonomic scope" value="Eukaryota"/>
</dbReference>
<feature type="transmembrane region" description="Helical" evidence="2">
    <location>
        <begin position="933"/>
        <end position="961"/>
    </location>
</feature>
<proteinExistence type="predicted"/>
<reference evidence="3 4" key="1">
    <citation type="submission" date="2011-02" db="EMBL/GenBank/DDBJ databases">
        <title>The Genome Sequence of Sphaeroforma arctica JP610.</title>
        <authorList>
            <consortium name="The Broad Institute Genome Sequencing Platform"/>
            <person name="Russ C."/>
            <person name="Cuomo C."/>
            <person name="Young S.K."/>
            <person name="Zeng Q."/>
            <person name="Gargeya S."/>
            <person name="Alvarado L."/>
            <person name="Berlin A."/>
            <person name="Chapman S.B."/>
            <person name="Chen Z."/>
            <person name="Freedman E."/>
            <person name="Gellesch M."/>
            <person name="Goldberg J."/>
            <person name="Griggs A."/>
            <person name="Gujja S."/>
            <person name="Heilman E."/>
            <person name="Heiman D."/>
            <person name="Howarth C."/>
            <person name="Mehta T."/>
            <person name="Neiman D."/>
            <person name="Pearson M."/>
            <person name="Roberts A."/>
            <person name="Saif S."/>
            <person name="Shea T."/>
            <person name="Shenoy N."/>
            <person name="Sisk P."/>
            <person name="Stolte C."/>
            <person name="Sykes S."/>
            <person name="White J."/>
            <person name="Yandava C."/>
            <person name="Burger G."/>
            <person name="Gray M.W."/>
            <person name="Holland P.W.H."/>
            <person name="King N."/>
            <person name="Lang F.B.F."/>
            <person name="Roger A.J."/>
            <person name="Ruiz-Trillo I."/>
            <person name="Haas B."/>
            <person name="Nusbaum C."/>
            <person name="Birren B."/>
        </authorList>
    </citation>
    <scope>NUCLEOTIDE SEQUENCE [LARGE SCALE GENOMIC DNA]</scope>
    <source>
        <strain evidence="3 4">JP610</strain>
    </source>
</reference>
<feature type="compositionally biased region" description="Polar residues" evidence="1">
    <location>
        <begin position="592"/>
        <end position="603"/>
    </location>
</feature>
<dbReference type="Pfam" id="PF05024">
    <property type="entry name" value="Gpi1"/>
    <property type="match status" value="1"/>
</dbReference>
<feature type="region of interest" description="Disordered" evidence="1">
    <location>
        <begin position="309"/>
        <end position="371"/>
    </location>
</feature>
<evidence type="ECO:0000256" key="2">
    <source>
        <dbReference type="SAM" id="Phobius"/>
    </source>
</evidence>
<evidence type="ECO:0000313" key="3">
    <source>
        <dbReference type="EMBL" id="KNC74958.1"/>
    </source>
</evidence>
<feature type="region of interest" description="Disordered" evidence="1">
    <location>
        <begin position="429"/>
        <end position="503"/>
    </location>
</feature>
<dbReference type="GO" id="GO:0016020">
    <property type="term" value="C:membrane"/>
    <property type="evidence" value="ECO:0007669"/>
    <property type="project" value="InterPro"/>
</dbReference>
<dbReference type="PANTHER" id="PTHR21329:SF3">
    <property type="entry name" value="PHOSPHATIDYLINOSITOL N-ACETYLGLUCOSAMINYLTRANSFERASE SUBUNIT Q"/>
    <property type="match status" value="1"/>
</dbReference>
<keyword evidence="2" id="KW-0472">Membrane</keyword>
<name>A0A0L0FFY1_9EUKA</name>
<feature type="compositionally biased region" description="Polar residues" evidence="1">
    <location>
        <begin position="644"/>
        <end position="670"/>
    </location>
</feature>
<protein>
    <submittedName>
        <fullName evidence="3">Uncharacterized protein</fullName>
    </submittedName>
</protein>
<feature type="compositionally biased region" description="Polar residues" evidence="1">
    <location>
        <begin position="331"/>
        <end position="371"/>
    </location>
</feature>
<dbReference type="PANTHER" id="PTHR21329">
    <property type="entry name" value="PHOSPHATIDYLINOSITOL N-ACETYLGLUCOSAMINYLTRANSFERASE SUBUNIT Q-RELATED"/>
    <property type="match status" value="1"/>
</dbReference>
<dbReference type="AlphaFoldDB" id="A0A0L0FFY1"/>